<proteinExistence type="predicted"/>
<evidence type="ECO:0000313" key="2">
    <source>
        <dbReference type="EMBL" id="CAG8797446.1"/>
    </source>
</evidence>
<dbReference type="EMBL" id="CAJVQB010021577">
    <property type="protein sequence ID" value="CAG8797446.1"/>
    <property type="molecule type" value="Genomic_DNA"/>
</dbReference>
<accession>A0ABN7VT41</accession>
<comment type="caution">
    <text evidence="2">The sequence shown here is derived from an EMBL/GenBank/DDBJ whole genome shotgun (WGS) entry which is preliminary data.</text>
</comment>
<name>A0ABN7VT41_GIGMA</name>
<feature type="compositionally biased region" description="Polar residues" evidence="1">
    <location>
        <begin position="53"/>
        <end position="78"/>
    </location>
</feature>
<feature type="compositionally biased region" description="Basic and acidic residues" evidence="1">
    <location>
        <begin position="31"/>
        <end position="52"/>
    </location>
</feature>
<dbReference type="Proteomes" id="UP000789901">
    <property type="component" value="Unassembled WGS sequence"/>
</dbReference>
<feature type="region of interest" description="Disordered" evidence="1">
    <location>
        <begin position="1"/>
        <end position="110"/>
    </location>
</feature>
<organism evidence="2 3">
    <name type="scientific">Gigaspora margarita</name>
    <dbReference type="NCBI Taxonomy" id="4874"/>
    <lineage>
        <taxon>Eukaryota</taxon>
        <taxon>Fungi</taxon>
        <taxon>Fungi incertae sedis</taxon>
        <taxon>Mucoromycota</taxon>
        <taxon>Glomeromycotina</taxon>
        <taxon>Glomeromycetes</taxon>
        <taxon>Diversisporales</taxon>
        <taxon>Gigasporaceae</taxon>
        <taxon>Gigaspora</taxon>
    </lineage>
</organism>
<reference evidence="2 3" key="1">
    <citation type="submission" date="2021-06" db="EMBL/GenBank/DDBJ databases">
        <authorList>
            <person name="Kallberg Y."/>
            <person name="Tangrot J."/>
            <person name="Rosling A."/>
        </authorList>
    </citation>
    <scope>NUCLEOTIDE SEQUENCE [LARGE SCALE GENOMIC DNA]</scope>
    <source>
        <strain evidence="2 3">120-4 pot B 10/14</strain>
    </source>
</reference>
<keyword evidence="3" id="KW-1185">Reference proteome</keyword>
<feature type="region of interest" description="Disordered" evidence="1">
    <location>
        <begin position="138"/>
        <end position="157"/>
    </location>
</feature>
<evidence type="ECO:0000313" key="3">
    <source>
        <dbReference type="Proteomes" id="UP000789901"/>
    </source>
</evidence>
<protein>
    <submittedName>
        <fullName evidence="2">26323_t:CDS:1</fullName>
    </submittedName>
</protein>
<gene>
    <name evidence="2" type="ORF">GMARGA_LOCUS22393</name>
</gene>
<evidence type="ECO:0000256" key="1">
    <source>
        <dbReference type="SAM" id="MobiDB-lite"/>
    </source>
</evidence>
<feature type="compositionally biased region" description="Basic and acidic residues" evidence="1">
    <location>
        <begin position="1"/>
        <end position="10"/>
    </location>
</feature>
<sequence length="157" mass="17626">MSAIQEKQDMDILEPSPQKRVKIAQAATENRQTDDPSQKIYKESREVRETTKTPKNQNNMTSSDISITNNNEIIQTNGDPGLPAKEKQETSESGPAMEIDKQGTNEANSVWSNEDFFDITVQPVLDPDEQQRIDMCETQSNATVEDDNSKSVAQKSY</sequence>
<feature type="non-terminal residue" evidence="2">
    <location>
        <position position="157"/>
    </location>
</feature>